<name>A0ABP8Y0Z0_9ACTN</name>
<gene>
    <name evidence="1" type="ORF">GCM10023349_42160</name>
</gene>
<proteinExistence type="predicted"/>
<reference evidence="2" key="1">
    <citation type="journal article" date="2019" name="Int. J. Syst. Evol. Microbiol.">
        <title>The Global Catalogue of Microorganisms (GCM) 10K type strain sequencing project: providing services to taxonomists for standard genome sequencing and annotation.</title>
        <authorList>
            <consortium name="The Broad Institute Genomics Platform"/>
            <consortium name="The Broad Institute Genome Sequencing Center for Infectious Disease"/>
            <person name="Wu L."/>
            <person name="Ma J."/>
        </authorList>
    </citation>
    <scope>NUCLEOTIDE SEQUENCE [LARGE SCALE GENOMIC DNA]</scope>
    <source>
        <strain evidence="2">JCM 18531</strain>
    </source>
</reference>
<evidence type="ECO:0000313" key="1">
    <source>
        <dbReference type="EMBL" id="GAA4717819.1"/>
    </source>
</evidence>
<comment type="caution">
    <text evidence="1">The sequence shown here is derived from an EMBL/GenBank/DDBJ whole genome shotgun (WGS) entry which is preliminary data.</text>
</comment>
<evidence type="ECO:0000313" key="2">
    <source>
        <dbReference type="Proteomes" id="UP001499974"/>
    </source>
</evidence>
<protein>
    <submittedName>
        <fullName evidence="1">Uncharacterized protein</fullName>
    </submittedName>
</protein>
<sequence>MPDNQYPVFESGQTLTAPDLNTLRAFLHERDRLVGRMIGFGINAGLAGSVSGSTLTIEPGLAIDQYGEPLVLTAAQTITLPPTTVTPSYDFIATGPGGFSVVLEASETVNPAPACGEADCAGHAEHHTRDVTLRVVNGRVTGTVFDFPNDPLLSVEPVRVALDSSPANSFDDLQTALVGRLTNAPGPAVIRTDLISKLAGVHVLGGDTPAVKGYKCGWLNMVLFATLDLLRTESLLRLTVDRDPARAGVVVGWVEQVLGTWVFHCGYRHAWQPPRGFTEAFLGGTCGDPAGLFRDRLEALIDGYAPPDPPVQGNPPQPPVLCPAGWIRVNGTCRPVYPPVEVDPTWLDPWVVFDPIGPIWQPPIEEPDWLVDPADFYGQPPLDFYGDGLIGGWQYVGQPGVDVEGVLNTYLDDRGFTADIKVVSHAEAQGLDGYLPSSAFSPADTIVLSVNQAGNVVATGRVPATYNSRQVSTALPAAQAAVAEAQEAVVTLQGLTEGVRSDFTQLQGSFSTLEGSFTTLQGQFADYRGGQFDQSGFGVRINTLEQDLKGIEDVTERLAKLEGKVDVIGTRGLTAGGGKVIDATIGRGISEFTETAVAAVRAIGKDNRQLERYVKDVERAHARFEVDVNTEDPRLIGASTLDVLKSMRTMVKSALKDTPEAATIGSQLDAQIRDIQLLIG</sequence>
<dbReference type="Proteomes" id="UP001499974">
    <property type="component" value="Unassembled WGS sequence"/>
</dbReference>
<organism evidence="1 2">
    <name type="scientific">Nocardioides conyzicola</name>
    <dbReference type="NCBI Taxonomy" id="1651781"/>
    <lineage>
        <taxon>Bacteria</taxon>
        <taxon>Bacillati</taxon>
        <taxon>Actinomycetota</taxon>
        <taxon>Actinomycetes</taxon>
        <taxon>Propionibacteriales</taxon>
        <taxon>Nocardioidaceae</taxon>
        <taxon>Nocardioides</taxon>
    </lineage>
</organism>
<dbReference type="RefSeq" id="WP_345523640.1">
    <property type="nucleotide sequence ID" value="NZ_BAABKM010000004.1"/>
</dbReference>
<accession>A0ABP8Y0Z0</accession>
<dbReference type="EMBL" id="BAABKM010000004">
    <property type="protein sequence ID" value="GAA4717819.1"/>
    <property type="molecule type" value="Genomic_DNA"/>
</dbReference>
<keyword evidence="2" id="KW-1185">Reference proteome</keyword>